<dbReference type="Pfam" id="PF00724">
    <property type="entry name" value="Oxidored_FMN"/>
    <property type="match status" value="1"/>
</dbReference>
<dbReference type="PANTHER" id="PTHR22893:SF91">
    <property type="entry name" value="NADPH DEHYDROGENASE 2-RELATED"/>
    <property type="match status" value="1"/>
</dbReference>
<gene>
    <name evidence="5" type="ORF">SD37_05965</name>
</gene>
<evidence type="ECO:0000256" key="2">
    <source>
        <dbReference type="ARBA" id="ARBA00005979"/>
    </source>
</evidence>
<dbReference type="KEGG" id="aori:SD37_05965"/>
<dbReference type="FunFam" id="3.20.20.70:FF:000059">
    <property type="entry name" value="N-ethylmaleimide reductase, FMN-linked"/>
    <property type="match status" value="1"/>
</dbReference>
<dbReference type="InterPro" id="IPR001155">
    <property type="entry name" value="OxRdtase_FMN_N"/>
</dbReference>
<organism evidence="5 6">
    <name type="scientific">Amycolatopsis orientalis</name>
    <name type="common">Nocardia orientalis</name>
    <dbReference type="NCBI Taxonomy" id="31958"/>
    <lineage>
        <taxon>Bacteria</taxon>
        <taxon>Bacillati</taxon>
        <taxon>Actinomycetota</taxon>
        <taxon>Actinomycetes</taxon>
        <taxon>Pseudonocardiales</taxon>
        <taxon>Pseudonocardiaceae</taxon>
        <taxon>Amycolatopsis</taxon>
    </lineage>
</organism>
<dbReference type="RefSeq" id="WP_044852200.1">
    <property type="nucleotide sequence ID" value="NZ_CP016174.1"/>
</dbReference>
<dbReference type="eggNOG" id="COG1902">
    <property type="taxonomic scope" value="Bacteria"/>
</dbReference>
<evidence type="ECO:0000256" key="1">
    <source>
        <dbReference type="ARBA" id="ARBA00001917"/>
    </source>
</evidence>
<evidence type="ECO:0000259" key="4">
    <source>
        <dbReference type="Pfam" id="PF00724"/>
    </source>
</evidence>
<comment type="similarity">
    <text evidence="2">Belongs to the NADH:flavin oxidoreductase/NADH oxidase family.</text>
</comment>
<name>A0A193BSU1_AMYOR</name>
<evidence type="ECO:0000313" key="6">
    <source>
        <dbReference type="Proteomes" id="UP000093695"/>
    </source>
</evidence>
<accession>A0A193BSU1</accession>
<reference evidence="5 6" key="1">
    <citation type="journal article" date="2015" name="Genome Announc.">
        <title>Draft Genome Sequence of Norvancomycin-Producing Strain Amycolatopsis orientalis CPCC200066.</title>
        <authorList>
            <person name="Lei X."/>
            <person name="Yuan F."/>
            <person name="Shi Y."/>
            <person name="Li X."/>
            <person name="Wang L."/>
            <person name="Hong B."/>
        </authorList>
    </citation>
    <scope>NUCLEOTIDE SEQUENCE [LARGE SCALE GENOMIC DNA]</scope>
    <source>
        <strain evidence="5 6">B-37</strain>
    </source>
</reference>
<dbReference type="AlphaFoldDB" id="A0A193BSU1"/>
<dbReference type="EMBL" id="CP016174">
    <property type="protein sequence ID" value="ANN15244.1"/>
    <property type="molecule type" value="Genomic_DNA"/>
</dbReference>
<keyword evidence="6" id="KW-1185">Reference proteome</keyword>
<dbReference type="STRING" id="31958.SD37_05965"/>
<dbReference type="CDD" id="cd02933">
    <property type="entry name" value="OYE_like_FMN"/>
    <property type="match status" value="1"/>
</dbReference>
<evidence type="ECO:0000313" key="5">
    <source>
        <dbReference type="EMBL" id="ANN15244.1"/>
    </source>
</evidence>
<keyword evidence="3" id="KW-0560">Oxidoreductase</keyword>
<dbReference type="GO" id="GO:0016628">
    <property type="term" value="F:oxidoreductase activity, acting on the CH-CH group of donors, NAD or NADP as acceptor"/>
    <property type="evidence" value="ECO:0007669"/>
    <property type="project" value="UniProtKB-ARBA"/>
</dbReference>
<dbReference type="GO" id="GO:0010181">
    <property type="term" value="F:FMN binding"/>
    <property type="evidence" value="ECO:0007669"/>
    <property type="project" value="InterPro"/>
</dbReference>
<dbReference type="Proteomes" id="UP000093695">
    <property type="component" value="Chromosome"/>
</dbReference>
<dbReference type="Gene3D" id="3.20.20.70">
    <property type="entry name" value="Aldolase class I"/>
    <property type="match status" value="1"/>
</dbReference>
<sequence length="364" mass="39630">MRLLEAFRGPAIQLPNRIAMAPMTRGRADDTTGVPHPLTAEYYAQRASAGLIVSEGVWVHRTGKSGPGIPGLVTEQQVEAWRAVTDAVHEKGGRIFAQLWHAGRVSHPGVMGRTPVAPSAVRQAGRIFVDDEWMDTVEPRALGEDEIGEVVQDFATSARQAVDAGFDGVELHGANGYLIQEFLARNTNLRQDRYGGSVAARLRFPLEVVAAVADQIGAARVALRISPGNPENDIVEDDWKEVYSRLLAELRRYELAYLHVIDTPEAEALSHLRPLWPGTLIANLRSEEPTSREEGESLIESGLADVVAFGRLFIANPDLPARFALGAPLAAADHDVYYGARLDGYTDFPAFDPDSAKFACSARS</sequence>
<evidence type="ECO:0000256" key="3">
    <source>
        <dbReference type="ARBA" id="ARBA00023002"/>
    </source>
</evidence>
<proteinExistence type="inferred from homology"/>
<dbReference type="InterPro" id="IPR045247">
    <property type="entry name" value="Oye-like"/>
</dbReference>
<dbReference type="InterPro" id="IPR013785">
    <property type="entry name" value="Aldolase_TIM"/>
</dbReference>
<feature type="domain" description="NADH:flavin oxidoreductase/NADH oxidase N-terminal" evidence="4">
    <location>
        <begin position="12"/>
        <end position="326"/>
    </location>
</feature>
<dbReference type="GO" id="GO:0005829">
    <property type="term" value="C:cytosol"/>
    <property type="evidence" value="ECO:0007669"/>
    <property type="project" value="UniProtKB-ARBA"/>
</dbReference>
<dbReference type="PANTHER" id="PTHR22893">
    <property type="entry name" value="NADH OXIDOREDUCTASE-RELATED"/>
    <property type="match status" value="1"/>
</dbReference>
<protein>
    <submittedName>
        <fullName evidence="5">Alkene reductase</fullName>
    </submittedName>
</protein>
<comment type="cofactor">
    <cofactor evidence="1">
        <name>FMN</name>
        <dbReference type="ChEBI" id="CHEBI:58210"/>
    </cofactor>
</comment>
<dbReference type="SUPFAM" id="SSF51395">
    <property type="entry name" value="FMN-linked oxidoreductases"/>
    <property type="match status" value="1"/>
</dbReference>